<dbReference type="RefSeq" id="WP_343055669.1">
    <property type="nucleotide sequence ID" value="NZ_JACGXA010000001.1"/>
</dbReference>
<sequence length="267" mass="26102">MIVALLAAVAGVVIGLALGALGGGGSVLAVPVLVALGQTPLEATTGSLVVVGTSATLGAVAARRRGNVLVGRGLGFGAVALGGAWLGAHLAARVPDPVLLGLFALLMVVVAVSMVLRARRPLPEPGDADEEPIIGLHPFVCRCPRALKVLVTATGVGLLTGFLGVGGGFVVVPALVLALGLAPRVAGGTSLVVIALTSAASLLFRAGSGVHPAWGLVLLLALAASLGAVLGARVATRVNQGRLTRAFAGVVLAAALVTSTQAVLAHG</sequence>
<reference evidence="7 8" key="1">
    <citation type="submission" date="2020-07" db="EMBL/GenBank/DDBJ databases">
        <title>Sequencing the genomes of 1000 actinobacteria strains.</title>
        <authorList>
            <person name="Klenk H.-P."/>
        </authorList>
    </citation>
    <scope>NUCLEOTIDE SEQUENCE [LARGE SCALE GENOMIC DNA]</scope>
    <source>
        <strain evidence="7 8">DSM 21349</strain>
    </source>
</reference>
<evidence type="ECO:0000256" key="2">
    <source>
        <dbReference type="ARBA" id="ARBA00009142"/>
    </source>
</evidence>
<dbReference type="Pfam" id="PF01925">
    <property type="entry name" value="TauE"/>
    <property type="match status" value="1"/>
</dbReference>
<feature type="transmembrane region" description="Helical" evidence="6">
    <location>
        <begin position="149"/>
        <end position="179"/>
    </location>
</feature>
<comment type="subcellular location">
    <subcellularLocation>
        <location evidence="6">Cell membrane</location>
        <topology evidence="6">Multi-pass membrane protein</topology>
    </subcellularLocation>
    <subcellularLocation>
        <location evidence="1">Membrane</location>
        <topology evidence="1">Multi-pass membrane protein</topology>
    </subcellularLocation>
</comment>
<evidence type="ECO:0000313" key="8">
    <source>
        <dbReference type="Proteomes" id="UP000580910"/>
    </source>
</evidence>
<organism evidence="7 8">
    <name type="scientific">Nocardioides ginsengisegetis</name>
    <dbReference type="NCBI Taxonomy" id="661491"/>
    <lineage>
        <taxon>Bacteria</taxon>
        <taxon>Bacillati</taxon>
        <taxon>Actinomycetota</taxon>
        <taxon>Actinomycetes</taxon>
        <taxon>Propionibacteriales</taxon>
        <taxon>Nocardioidaceae</taxon>
        <taxon>Nocardioides</taxon>
    </lineage>
</organism>
<evidence type="ECO:0000256" key="4">
    <source>
        <dbReference type="ARBA" id="ARBA00022989"/>
    </source>
</evidence>
<evidence type="ECO:0000313" key="7">
    <source>
        <dbReference type="EMBL" id="MBA8805543.1"/>
    </source>
</evidence>
<dbReference type="Proteomes" id="UP000580910">
    <property type="component" value="Unassembled WGS sequence"/>
</dbReference>
<gene>
    <name evidence="7" type="ORF">FB382_003834</name>
</gene>
<name>A0A7W3PBB6_9ACTN</name>
<evidence type="ECO:0000256" key="6">
    <source>
        <dbReference type="RuleBase" id="RU363041"/>
    </source>
</evidence>
<dbReference type="PANTHER" id="PTHR43701">
    <property type="entry name" value="MEMBRANE TRANSPORTER PROTEIN MJ0441-RELATED"/>
    <property type="match status" value="1"/>
</dbReference>
<accession>A0A7W3PBB6</accession>
<feature type="transmembrane region" description="Helical" evidence="6">
    <location>
        <begin position="246"/>
        <end position="265"/>
    </location>
</feature>
<feature type="transmembrane region" description="Helical" evidence="6">
    <location>
        <begin position="45"/>
        <end position="62"/>
    </location>
</feature>
<proteinExistence type="inferred from homology"/>
<protein>
    <recommendedName>
        <fullName evidence="6">Probable membrane transporter protein</fullName>
    </recommendedName>
</protein>
<dbReference type="InterPro" id="IPR051598">
    <property type="entry name" value="TSUP/Inactive_protease-like"/>
</dbReference>
<feature type="transmembrane region" description="Helical" evidence="6">
    <location>
        <begin position="216"/>
        <end position="234"/>
    </location>
</feature>
<dbReference type="InterPro" id="IPR002781">
    <property type="entry name" value="TM_pro_TauE-like"/>
</dbReference>
<dbReference type="EMBL" id="JACGXA010000001">
    <property type="protein sequence ID" value="MBA8805543.1"/>
    <property type="molecule type" value="Genomic_DNA"/>
</dbReference>
<feature type="transmembrane region" description="Helical" evidence="6">
    <location>
        <begin position="98"/>
        <end position="116"/>
    </location>
</feature>
<keyword evidence="3 6" id="KW-0812">Transmembrane</keyword>
<evidence type="ECO:0000256" key="3">
    <source>
        <dbReference type="ARBA" id="ARBA00022692"/>
    </source>
</evidence>
<keyword evidence="4 6" id="KW-1133">Transmembrane helix</keyword>
<dbReference type="PANTHER" id="PTHR43701:SF2">
    <property type="entry name" value="MEMBRANE TRANSPORTER PROTEIN YJNA-RELATED"/>
    <property type="match status" value="1"/>
</dbReference>
<dbReference type="AlphaFoldDB" id="A0A7W3PBB6"/>
<feature type="transmembrane region" description="Helical" evidence="6">
    <location>
        <begin position="74"/>
        <end position="92"/>
    </location>
</feature>
<dbReference type="GO" id="GO:0005886">
    <property type="term" value="C:plasma membrane"/>
    <property type="evidence" value="ECO:0007669"/>
    <property type="project" value="UniProtKB-SubCell"/>
</dbReference>
<keyword evidence="6" id="KW-1003">Cell membrane</keyword>
<keyword evidence="8" id="KW-1185">Reference proteome</keyword>
<comment type="similarity">
    <text evidence="2 6">Belongs to the 4-toluene sulfonate uptake permease (TSUP) (TC 2.A.102) family.</text>
</comment>
<comment type="caution">
    <text evidence="7">The sequence shown here is derived from an EMBL/GenBank/DDBJ whole genome shotgun (WGS) entry which is preliminary data.</text>
</comment>
<keyword evidence="5 6" id="KW-0472">Membrane</keyword>
<evidence type="ECO:0000256" key="1">
    <source>
        <dbReference type="ARBA" id="ARBA00004141"/>
    </source>
</evidence>
<evidence type="ECO:0000256" key="5">
    <source>
        <dbReference type="ARBA" id="ARBA00023136"/>
    </source>
</evidence>